<evidence type="ECO:0000313" key="5">
    <source>
        <dbReference type="EMBL" id="KAG2965448.1"/>
    </source>
</evidence>
<reference evidence="2" key="2">
    <citation type="submission" date="2018-10" db="EMBL/GenBank/DDBJ databases">
        <title>Effector identification in a new, highly contiguous assembly of the strawberry crown rot pathogen Phytophthora cactorum.</title>
        <authorList>
            <person name="Armitage A.D."/>
            <person name="Nellist C.F."/>
            <person name="Bates H."/>
            <person name="Vickerstaff R.J."/>
            <person name="Harrison R.J."/>
        </authorList>
    </citation>
    <scope>NUCLEOTIDE SEQUENCE</scope>
    <source>
        <strain evidence="2">15-7</strain>
        <strain evidence="3">4032</strain>
        <strain evidence="4">4040</strain>
        <strain evidence="5">P415</strain>
        <strain evidence="6">P421</strain>
    </source>
</reference>
<organism evidence="7 8">
    <name type="scientific">Phytophthora cactorum</name>
    <dbReference type="NCBI Taxonomy" id="29920"/>
    <lineage>
        <taxon>Eukaryota</taxon>
        <taxon>Sar</taxon>
        <taxon>Stramenopiles</taxon>
        <taxon>Oomycota</taxon>
        <taxon>Peronosporomycetes</taxon>
        <taxon>Peronosporales</taxon>
        <taxon>Peronosporaceae</taxon>
        <taxon>Phytophthora</taxon>
    </lineage>
</organism>
<keyword evidence="8" id="KW-1185">Reference proteome</keyword>
<dbReference type="EMBL" id="RCMI01000823">
    <property type="protein sequence ID" value="KAG2896797.1"/>
    <property type="molecule type" value="Genomic_DNA"/>
</dbReference>
<dbReference type="VEuPathDB" id="FungiDB:PC110_g9093"/>
<name>A0A329SCH8_9STRA</name>
<sequence>MQPAQTAGDLQQFLCAANRMRRSIPEYTRIAATLYEALERAAKVAGSRKKNKHARARFSDASWSDKEIASFEDVHRALLGMVPLAYPKATADLCLYTHASQDFWGAVVTQLEPDEVSLPLEE</sequence>
<dbReference type="Proteomes" id="UP000697107">
    <property type="component" value="Unassembled WGS sequence"/>
</dbReference>
<dbReference type="Proteomes" id="UP000736787">
    <property type="component" value="Unassembled WGS sequence"/>
</dbReference>
<evidence type="ECO:0000313" key="2">
    <source>
        <dbReference type="EMBL" id="KAG2846671.1"/>
    </source>
</evidence>
<evidence type="ECO:0000313" key="7">
    <source>
        <dbReference type="EMBL" id="RAW34573.1"/>
    </source>
</evidence>
<evidence type="ECO:0000313" key="4">
    <source>
        <dbReference type="EMBL" id="KAG2911712.1"/>
    </source>
</evidence>
<proteinExistence type="predicted"/>
<dbReference type="EMBL" id="RCMV01001143">
    <property type="protein sequence ID" value="KAG3210130.1"/>
    <property type="molecule type" value="Genomic_DNA"/>
</dbReference>
<evidence type="ECO:0000259" key="1">
    <source>
        <dbReference type="Pfam" id="PF17919"/>
    </source>
</evidence>
<gene>
    <name evidence="7" type="ORF">PC110_g9093</name>
    <name evidence="2" type="ORF">PC113_g17922</name>
    <name evidence="3" type="ORF">PC115_g17401</name>
    <name evidence="4" type="ORF">PC117_g19077</name>
    <name evidence="5" type="ORF">PC118_g19743</name>
    <name evidence="6" type="ORF">PC129_g18874</name>
</gene>
<dbReference type="EMBL" id="RCML01001106">
    <property type="protein sequence ID" value="KAG2965448.1"/>
    <property type="molecule type" value="Genomic_DNA"/>
</dbReference>
<dbReference type="EMBL" id="RCMK01000808">
    <property type="protein sequence ID" value="KAG2911712.1"/>
    <property type="molecule type" value="Genomic_DNA"/>
</dbReference>
<dbReference type="InterPro" id="IPR051320">
    <property type="entry name" value="Viral_Replic_Matur_Polypro"/>
</dbReference>
<dbReference type="Proteomes" id="UP000735874">
    <property type="component" value="Unassembled WGS sequence"/>
</dbReference>
<dbReference type="InterPro" id="IPR043502">
    <property type="entry name" value="DNA/RNA_pol_sf"/>
</dbReference>
<reference evidence="7 8" key="1">
    <citation type="submission" date="2018-01" db="EMBL/GenBank/DDBJ databases">
        <title>Draft genome of the strawberry crown rot pathogen Phytophthora cactorum.</title>
        <authorList>
            <person name="Armitage A.D."/>
            <person name="Lysoe E."/>
            <person name="Nellist C.F."/>
            <person name="Harrison R.J."/>
            <person name="Brurberg M.B."/>
        </authorList>
    </citation>
    <scope>NUCLEOTIDE SEQUENCE [LARGE SCALE GENOMIC DNA]</scope>
    <source>
        <strain evidence="7 8">10300</strain>
    </source>
</reference>
<dbReference type="InterPro" id="IPR043128">
    <property type="entry name" value="Rev_trsase/Diguanyl_cyclase"/>
</dbReference>
<dbReference type="EMBL" id="RCMG01000806">
    <property type="protein sequence ID" value="KAG2846671.1"/>
    <property type="molecule type" value="Genomic_DNA"/>
</dbReference>
<evidence type="ECO:0000313" key="3">
    <source>
        <dbReference type="EMBL" id="KAG2896797.1"/>
    </source>
</evidence>
<dbReference type="OrthoDB" id="110039at2759"/>
<comment type="caution">
    <text evidence="7">The sequence shown here is derived from an EMBL/GenBank/DDBJ whole genome shotgun (WGS) entry which is preliminary data.</text>
</comment>
<dbReference type="Proteomes" id="UP000251314">
    <property type="component" value="Unassembled WGS sequence"/>
</dbReference>
<dbReference type="AlphaFoldDB" id="A0A329SCH8"/>
<dbReference type="Proteomes" id="UP000760860">
    <property type="component" value="Unassembled WGS sequence"/>
</dbReference>
<protein>
    <recommendedName>
        <fullName evidence="1">Reverse transcriptase/retrotransposon-derived protein RNase H-like domain-containing protein</fullName>
    </recommendedName>
</protein>
<dbReference type="Gene3D" id="3.30.70.270">
    <property type="match status" value="1"/>
</dbReference>
<dbReference type="SUPFAM" id="SSF56672">
    <property type="entry name" value="DNA/RNA polymerases"/>
    <property type="match status" value="1"/>
</dbReference>
<dbReference type="EMBL" id="MJFZ01000196">
    <property type="protein sequence ID" value="RAW34573.1"/>
    <property type="molecule type" value="Genomic_DNA"/>
</dbReference>
<evidence type="ECO:0000313" key="6">
    <source>
        <dbReference type="EMBL" id="KAG3210130.1"/>
    </source>
</evidence>
<dbReference type="PANTHER" id="PTHR33064:SF37">
    <property type="entry name" value="RIBONUCLEASE H"/>
    <property type="match status" value="1"/>
</dbReference>
<dbReference type="PANTHER" id="PTHR33064">
    <property type="entry name" value="POL PROTEIN"/>
    <property type="match status" value="1"/>
</dbReference>
<dbReference type="InterPro" id="IPR041577">
    <property type="entry name" value="RT_RNaseH_2"/>
</dbReference>
<dbReference type="Pfam" id="PF17919">
    <property type="entry name" value="RT_RNaseH_2"/>
    <property type="match status" value="1"/>
</dbReference>
<accession>A0A329SCH8</accession>
<feature type="domain" description="Reverse transcriptase/retrotransposon-derived protein RNase H-like" evidence="1">
    <location>
        <begin position="63"/>
        <end position="115"/>
    </location>
</feature>
<evidence type="ECO:0000313" key="8">
    <source>
        <dbReference type="Proteomes" id="UP000251314"/>
    </source>
</evidence>
<dbReference type="Proteomes" id="UP000774804">
    <property type="component" value="Unassembled WGS sequence"/>
</dbReference>